<keyword evidence="3" id="KW-1185">Reference proteome</keyword>
<dbReference type="EMBL" id="CAJVPK010001441">
    <property type="protein sequence ID" value="CAG8586967.1"/>
    <property type="molecule type" value="Genomic_DNA"/>
</dbReference>
<gene>
    <name evidence="2" type="ORF">DEBURN_LOCUS8857</name>
</gene>
<dbReference type="Proteomes" id="UP000789706">
    <property type="component" value="Unassembled WGS sequence"/>
</dbReference>
<evidence type="ECO:0000313" key="3">
    <source>
        <dbReference type="Proteomes" id="UP000789706"/>
    </source>
</evidence>
<dbReference type="OrthoDB" id="6270916at2759"/>
<proteinExistence type="predicted"/>
<reference evidence="2" key="1">
    <citation type="submission" date="2021-06" db="EMBL/GenBank/DDBJ databases">
        <authorList>
            <person name="Kallberg Y."/>
            <person name="Tangrot J."/>
            <person name="Rosling A."/>
        </authorList>
    </citation>
    <scope>NUCLEOTIDE SEQUENCE</scope>
    <source>
        <strain evidence="2">AZ414A</strain>
    </source>
</reference>
<accession>A0A9N9C064</accession>
<evidence type="ECO:0000313" key="2">
    <source>
        <dbReference type="EMBL" id="CAG8586967.1"/>
    </source>
</evidence>
<sequence>NLIQPMRSCLKHALNKCSVTIETFVKLLSAYSTVSPSEKINIFGDVMLEELKTTLRGSRIRMNRDTLIIILQLVLWDLQPSVRPLFRSIEEKIYDSSTTSPSIKKNKRNNPISSTFSQQERLPSTTRPSYFINVSDNLFDDFVSFLENPPITKQYSKKEFKVGVCLSQLVVSMCNQKYDLLKKIFLSPKPTDSRRTIRLLNWILLGISTTTDTSTELITSSFDFQDEIMDLLSDSLKHPFNEVVAGDLNYLYTPSGELAYLSFILVKIWTILYDHKITERRFWNSIWPSIKKQLFGSIVERDVQPNGIAYWEMFMDLITFLHLNGSDIVWLYSQEWCTILDSLIHEEESTIPTNSSMEFLHKVQKARSMFDNPPLKVQNDMLIAQLYLEMREAMRIYCEISSSGVESFNERRL</sequence>
<dbReference type="AlphaFoldDB" id="A0A9N9C064"/>
<name>A0A9N9C064_9GLOM</name>
<protein>
    <submittedName>
        <fullName evidence="2">8483_t:CDS:1</fullName>
    </submittedName>
</protein>
<organism evidence="2 3">
    <name type="scientific">Diversispora eburnea</name>
    <dbReference type="NCBI Taxonomy" id="1213867"/>
    <lineage>
        <taxon>Eukaryota</taxon>
        <taxon>Fungi</taxon>
        <taxon>Fungi incertae sedis</taxon>
        <taxon>Mucoromycota</taxon>
        <taxon>Glomeromycotina</taxon>
        <taxon>Glomeromycetes</taxon>
        <taxon>Diversisporales</taxon>
        <taxon>Diversisporaceae</taxon>
        <taxon>Diversispora</taxon>
    </lineage>
</organism>
<feature type="non-terminal residue" evidence="2">
    <location>
        <position position="1"/>
    </location>
</feature>
<comment type="caution">
    <text evidence="2">The sequence shown here is derived from an EMBL/GenBank/DDBJ whole genome shotgun (WGS) entry which is preliminary data.</text>
</comment>
<feature type="region of interest" description="Disordered" evidence="1">
    <location>
        <begin position="98"/>
        <end position="121"/>
    </location>
</feature>
<evidence type="ECO:0000256" key="1">
    <source>
        <dbReference type="SAM" id="MobiDB-lite"/>
    </source>
</evidence>